<accession>A0A4R5DEB8</accession>
<dbReference type="InParanoid" id="A0A4R5DEB8"/>
<dbReference type="Gene3D" id="3.40.430.10">
    <property type="entry name" value="Dihydrofolate Reductase, subunit A"/>
    <property type="match status" value="1"/>
</dbReference>
<dbReference type="Pfam" id="PF01872">
    <property type="entry name" value="RibD_C"/>
    <property type="match status" value="1"/>
</dbReference>
<evidence type="ECO:0000313" key="3">
    <source>
        <dbReference type="Proteomes" id="UP000294739"/>
    </source>
</evidence>
<dbReference type="EMBL" id="SMKZ01000008">
    <property type="protein sequence ID" value="TDE12222.1"/>
    <property type="molecule type" value="Genomic_DNA"/>
</dbReference>
<dbReference type="SUPFAM" id="SSF53597">
    <property type="entry name" value="Dihydrofolate reductase-like"/>
    <property type="match status" value="1"/>
</dbReference>
<dbReference type="InterPro" id="IPR024072">
    <property type="entry name" value="DHFR-like_dom_sf"/>
</dbReference>
<evidence type="ECO:0000313" key="2">
    <source>
        <dbReference type="EMBL" id="TDE12222.1"/>
    </source>
</evidence>
<proteinExistence type="predicted"/>
<keyword evidence="3" id="KW-1185">Reference proteome</keyword>
<evidence type="ECO:0000259" key="1">
    <source>
        <dbReference type="Pfam" id="PF01872"/>
    </source>
</evidence>
<gene>
    <name evidence="2" type="ORF">E1269_08015</name>
</gene>
<comment type="caution">
    <text evidence="2">The sequence shown here is derived from an EMBL/GenBank/DDBJ whole genome shotgun (WGS) entry which is preliminary data.</text>
</comment>
<name>A0A4R5DEB8_9ACTN</name>
<dbReference type="GO" id="GO:0008703">
    <property type="term" value="F:5-amino-6-(5-phosphoribosylamino)uracil reductase activity"/>
    <property type="evidence" value="ECO:0007669"/>
    <property type="project" value="InterPro"/>
</dbReference>
<feature type="domain" description="Bacterial bifunctional deaminase-reductase C-terminal" evidence="1">
    <location>
        <begin position="4"/>
        <end position="174"/>
    </location>
</feature>
<dbReference type="RefSeq" id="WP_131893163.1">
    <property type="nucleotide sequence ID" value="NZ_SMKZ01000008.1"/>
</dbReference>
<protein>
    <recommendedName>
        <fullName evidence="1">Bacterial bifunctional deaminase-reductase C-terminal domain-containing protein</fullName>
    </recommendedName>
</protein>
<organism evidence="2 3">
    <name type="scientific">Jiangella asiatica</name>
    <dbReference type="NCBI Taxonomy" id="2530372"/>
    <lineage>
        <taxon>Bacteria</taxon>
        <taxon>Bacillati</taxon>
        <taxon>Actinomycetota</taxon>
        <taxon>Actinomycetes</taxon>
        <taxon>Jiangellales</taxon>
        <taxon>Jiangellaceae</taxon>
        <taxon>Jiangella</taxon>
    </lineage>
</organism>
<dbReference type="InterPro" id="IPR002734">
    <property type="entry name" value="RibDG_C"/>
</dbReference>
<dbReference type="OrthoDB" id="3820697at2"/>
<dbReference type="Proteomes" id="UP000294739">
    <property type="component" value="Unassembled WGS sequence"/>
</dbReference>
<reference evidence="2 3" key="1">
    <citation type="submission" date="2019-03" db="EMBL/GenBank/DDBJ databases">
        <title>Draft genome sequences of novel Actinobacteria.</title>
        <authorList>
            <person name="Sahin N."/>
            <person name="Ay H."/>
            <person name="Saygin H."/>
        </authorList>
    </citation>
    <scope>NUCLEOTIDE SEQUENCE [LARGE SCALE GENOMIC DNA]</scope>
    <source>
        <strain evidence="2 3">5K138</strain>
    </source>
</reference>
<sequence length="197" mass="21859">MGIVLSSFSTSLDGFIADPSGDVGPLFEWYSNGDVEVKPAGYDITFRMTEASARYWHETVTDREGAFVCGRGIFDYTRGWGGVPPGGVPTFVVTHRPPPADWPPIPEAPFTFVGDLPTAMELARAAAGDRDIGVAGPDLVQQCLNAGYIDEVRIDLVPVLLREGIRYFDNLEDRVFLEDPRIVEGKRVTHLRYRVRR</sequence>
<dbReference type="GO" id="GO:0009231">
    <property type="term" value="P:riboflavin biosynthetic process"/>
    <property type="evidence" value="ECO:0007669"/>
    <property type="project" value="InterPro"/>
</dbReference>
<dbReference type="AlphaFoldDB" id="A0A4R5DEB8"/>